<proteinExistence type="predicted"/>
<dbReference type="EMBL" id="LR797286">
    <property type="protein sequence ID" value="CAB4199019.1"/>
    <property type="molecule type" value="Genomic_DNA"/>
</dbReference>
<dbReference type="EMBL" id="LR796772">
    <property type="protein sequence ID" value="CAB4165047.1"/>
    <property type="molecule type" value="Genomic_DNA"/>
</dbReference>
<evidence type="ECO:0000313" key="2">
    <source>
        <dbReference type="EMBL" id="CAB4171335.1"/>
    </source>
</evidence>
<protein>
    <submittedName>
        <fullName evidence="5">Uncharacterized protein</fullName>
    </submittedName>
</protein>
<evidence type="ECO:0000313" key="3">
    <source>
        <dbReference type="EMBL" id="CAB4177195.1"/>
    </source>
</evidence>
<evidence type="ECO:0000313" key="4">
    <source>
        <dbReference type="EMBL" id="CAB4183166.1"/>
    </source>
</evidence>
<dbReference type="EMBL" id="LR797383">
    <property type="protein sequence ID" value="CAB4212437.1"/>
    <property type="molecule type" value="Genomic_DNA"/>
</dbReference>
<sequence length="113" mass="12643">MKQFDFLPGAKSYELLQQASTFSTLTLTPPDYRVLAKMQDKLEAVGKPEADEENPKVTVYVATGETLILEDAEVELLKKMFDKVCWTAAVARDVVSAMDLLTNAPEFKLKKVE</sequence>
<accession>A0A6J5QYN9</accession>
<name>A0A6J5QYN9_9CAUD</name>
<gene>
    <name evidence="3" type="ORF">UFOVP1000_12</name>
    <name evidence="4" type="ORF">UFOVP1092_40</name>
    <name evidence="5" type="ORF">UFOVP1152_44</name>
    <name evidence="6" type="ORF">UFOVP1337_11</name>
    <name evidence="7" type="ORF">UFOVP1446_12</name>
    <name evidence="9" type="ORF">UFOVP1537_48</name>
    <name evidence="8" type="ORF">UFOVP1598_26</name>
    <name evidence="1" type="ORF">UFOVP825_13</name>
    <name evidence="2" type="ORF">UFOVP915_48</name>
</gene>
<dbReference type="EMBL" id="LR796946">
    <property type="protein sequence ID" value="CAB4177195.1"/>
    <property type="molecule type" value="Genomic_DNA"/>
</dbReference>
<evidence type="ECO:0000313" key="7">
    <source>
        <dbReference type="EMBL" id="CAB4212437.1"/>
    </source>
</evidence>
<reference evidence="5" key="1">
    <citation type="submission" date="2020-05" db="EMBL/GenBank/DDBJ databases">
        <authorList>
            <person name="Chiriac C."/>
            <person name="Salcher M."/>
            <person name="Ghai R."/>
            <person name="Kavagutti S V."/>
        </authorList>
    </citation>
    <scope>NUCLEOTIDE SEQUENCE</scope>
</reference>
<evidence type="ECO:0000313" key="6">
    <source>
        <dbReference type="EMBL" id="CAB4199019.1"/>
    </source>
</evidence>
<dbReference type="EMBL" id="LR798452">
    <property type="protein sequence ID" value="CAB5238469.1"/>
    <property type="molecule type" value="Genomic_DNA"/>
</dbReference>
<organism evidence="5">
    <name type="scientific">uncultured Caudovirales phage</name>
    <dbReference type="NCBI Taxonomy" id="2100421"/>
    <lineage>
        <taxon>Viruses</taxon>
        <taxon>Duplodnaviria</taxon>
        <taxon>Heunggongvirae</taxon>
        <taxon>Uroviricota</taxon>
        <taxon>Caudoviricetes</taxon>
        <taxon>Peduoviridae</taxon>
        <taxon>Maltschvirus</taxon>
        <taxon>Maltschvirus maltsch</taxon>
    </lineage>
</organism>
<evidence type="ECO:0000313" key="5">
    <source>
        <dbReference type="EMBL" id="CAB4187677.1"/>
    </source>
</evidence>
<evidence type="ECO:0000313" key="9">
    <source>
        <dbReference type="EMBL" id="CAB5238469.1"/>
    </source>
</evidence>
<dbReference type="EMBL" id="LR797109">
    <property type="protein sequence ID" value="CAB4187677.1"/>
    <property type="molecule type" value="Genomic_DNA"/>
</dbReference>
<evidence type="ECO:0000313" key="8">
    <source>
        <dbReference type="EMBL" id="CAB4218387.1"/>
    </source>
</evidence>
<dbReference type="EMBL" id="LR797472">
    <property type="protein sequence ID" value="CAB4218387.1"/>
    <property type="molecule type" value="Genomic_DNA"/>
</dbReference>
<evidence type="ECO:0000313" key="1">
    <source>
        <dbReference type="EMBL" id="CAB4165047.1"/>
    </source>
</evidence>
<dbReference type="EMBL" id="LR797039">
    <property type="protein sequence ID" value="CAB4183166.1"/>
    <property type="molecule type" value="Genomic_DNA"/>
</dbReference>
<dbReference type="EMBL" id="LR796865">
    <property type="protein sequence ID" value="CAB4171335.1"/>
    <property type="molecule type" value="Genomic_DNA"/>
</dbReference>